<protein>
    <submittedName>
        <fullName evidence="2">Uncharacterized protein</fullName>
    </submittedName>
</protein>
<feature type="signal peptide" evidence="1">
    <location>
        <begin position="1"/>
        <end position="22"/>
    </location>
</feature>
<evidence type="ECO:0000313" key="2">
    <source>
        <dbReference type="EMBL" id="GHP10044.1"/>
    </source>
</evidence>
<dbReference type="AlphaFoldDB" id="A0A830HSC5"/>
<keyword evidence="3" id="KW-1185">Reference proteome</keyword>
<gene>
    <name evidence="2" type="ORF">PPROV_000877700</name>
</gene>
<organism evidence="2 3">
    <name type="scientific">Pycnococcus provasolii</name>
    <dbReference type="NCBI Taxonomy" id="41880"/>
    <lineage>
        <taxon>Eukaryota</taxon>
        <taxon>Viridiplantae</taxon>
        <taxon>Chlorophyta</taxon>
        <taxon>Pseudoscourfieldiophyceae</taxon>
        <taxon>Pseudoscourfieldiales</taxon>
        <taxon>Pycnococcaceae</taxon>
        <taxon>Pycnococcus</taxon>
    </lineage>
</organism>
<sequence>MLAKIVFVLLSVLVMVAVGALADGHDKEMASALAGEDHDDHDHGHESHDDEAKKGCANNELCKKAFQTVLMSHDICEEEQLPLSLEVGLHVFEDKCEDVLCNSASEPFDPMAVECGTGNDAYEWAGTFNFSGDASHTWSMQAVGGKYADPAMRLVFIPTTDTTEGAIKTNEAKAVGMMTGTSCAVTKPGSTSKIEQGGSCFEMTVGSADDSEFTLDTTGISGVVIYAQHVPTEFERNRHYLYDSKSTDIEPVAQIPSGGGGGHDHGHDHDHGHGSEPCGCISKEFGFALDCNKTEVIQAAVNYLQDENCKNNKTPECIRNFYIFQAHHDFCAHDDLPPFNEIIFHAMEEHFDTCFIERQYNPKLSMCPPVNCEDKEALKKAVDEMYEHCEAPATPKDNGE</sequence>
<dbReference type="Proteomes" id="UP000660262">
    <property type="component" value="Unassembled WGS sequence"/>
</dbReference>
<feature type="chain" id="PRO_5033045141" evidence="1">
    <location>
        <begin position="23"/>
        <end position="400"/>
    </location>
</feature>
<comment type="caution">
    <text evidence="2">The sequence shown here is derived from an EMBL/GenBank/DDBJ whole genome shotgun (WGS) entry which is preliminary data.</text>
</comment>
<evidence type="ECO:0000256" key="1">
    <source>
        <dbReference type="SAM" id="SignalP"/>
    </source>
</evidence>
<name>A0A830HSC5_9CHLO</name>
<proteinExistence type="predicted"/>
<dbReference type="EMBL" id="BNJQ01000027">
    <property type="protein sequence ID" value="GHP10044.1"/>
    <property type="molecule type" value="Genomic_DNA"/>
</dbReference>
<reference evidence="2" key="1">
    <citation type="submission" date="2020-10" db="EMBL/GenBank/DDBJ databases">
        <title>Unveiling of a novel bifunctional photoreceptor, Dualchrome1, isolated from a cosmopolitan green alga.</title>
        <authorList>
            <person name="Suzuki S."/>
            <person name="Kawachi M."/>
        </authorList>
    </citation>
    <scope>NUCLEOTIDE SEQUENCE</scope>
    <source>
        <strain evidence="2">NIES 2893</strain>
    </source>
</reference>
<accession>A0A830HSC5</accession>
<keyword evidence="1" id="KW-0732">Signal</keyword>
<evidence type="ECO:0000313" key="3">
    <source>
        <dbReference type="Proteomes" id="UP000660262"/>
    </source>
</evidence>
<dbReference type="OrthoDB" id="46759at2759"/>